<evidence type="ECO:0000256" key="11">
    <source>
        <dbReference type="ARBA" id="ARBA00023136"/>
    </source>
</evidence>
<dbReference type="GeneID" id="111348168"/>
<comment type="domain">
    <text evidence="13">The histidine box domains are involved in binding the catalytic metal ions.</text>
</comment>
<keyword evidence="4 13" id="KW-0812">Transmembrane</keyword>
<evidence type="ECO:0000256" key="8">
    <source>
        <dbReference type="ARBA" id="ARBA00023002"/>
    </source>
</evidence>
<sequence length="336" mass="39228">MTLQSNLEDLGNSEKNEKEKNLAPHPRKWDIAWRDCTISLIFHIGAAYGLYLSFTAAKWQTWVFAILLHVVTNLGVSVGAHRLWTHKSFQAKLPLRVILLFLFTMAFQYSVVSWSRIHRMHHKYTDTDADPHNAKRGFFFSHMGWLMIKKHPEVKAHKVDMSDLMQDPLLRFQHRHYWEALFLLCFLLPTYIPTMWGEQARTAFYICVCLRYIGSLHITWLVNSAAHMWGSKPYDKNMTPVEIRIISLLAGGEGFHNYHHVFPWDYRIAEFGGYSLNIGKLFIDIMAKIGWAYNLKSVPDELIEKRVKRTGDGTHPIWGWDDPDLPLEDRDMSIVK</sequence>
<feature type="transmembrane region" description="Helical" evidence="15">
    <location>
        <begin position="177"/>
        <end position="196"/>
    </location>
</feature>
<proteinExistence type="inferred from homology"/>
<dbReference type="GO" id="GO:0005789">
    <property type="term" value="C:endoplasmic reticulum membrane"/>
    <property type="evidence" value="ECO:0007669"/>
    <property type="project" value="TreeGrafter"/>
</dbReference>
<evidence type="ECO:0000256" key="7">
    <source>
        <dbReference type="ARBA" id="ARBA00022989"/>
    </source>
</evidence>
<keyword evidence="3 13" id="KW-0444">Lipid biosynthesis</keyword>
<dbReference type="GO" id="GO:0004768">
    <property type="term" value="F:stearoyl-CoA 9-desaturase activity"/>
    <property type="evidence" value="ECO:0007669"/>
    <property type="project" value="TreeGrafter"/>
</dbReference>
<feature type="transmembrane region" description="Helical" evidence="15">
    <location>
        <begin position="93"/>
        <end position="114"/>
    </location>
</feature>
<evidence type="ECO:0000256" key="14">
    <source>
        <dbReference type="SAM" id="MobiDB-lite"/>
    </source>
</evidence>
<feature type="region of interest" description="Disordered" evidence="14">
    <location>
        <begin position="1"/>
        <end position="21"/>
    </location>
</feature>
<dbReference type="PANTHER" id="PTHR11351">
    <property type="entry name" value="ACYL-COA DESATURASE"/>
    <property type="match status" value="1"/>
</dbReference>
<dbReference type="PANTHER" id="PTHR11351:SF31">
    <property type="entry name" value="DESATURASE 1, ISOFORM A-RELATED"/>
    <property type="match status" value="1"/>
</dbReference>
<keyword evidence="9" id="KW-0408">Iron</keyword>
<reference evidence="18" key="1">
    <citation type="submission" date="2025-08" db="UniProtKB">
        <authorList>
            <consortium name="RefSeq"/>
        </authorList>
    </citation>
    <scope>IDENTIFICATION</scope>
    <source>
        <strain evidence="18">Ishihara</strain>
        <tissue evidence="18">Whole body</tissue>
    </source>
</reference>
<organism evidence="17 18">
    <name type="scientific">Spodoptera litura</name>
    <name type="common">Asian cotton leafworm</name>
    <dbReference type="NCBI Taxonomy" id="69820"/>
    <lineage>
        <taxon>Eukaryota</taxon>
        <taxon>Metazoa</taxon>
        <taxon>Ecdysozoa</taxon>
        <taxon>Arthropoda</taxon>
        <taxon>Hexapoda</taxon>
        <taxon>Insecta</taxon>
        <taxon>Pterygota</taxon>
        <taxon>Neoptera</taxon>
        <taxon>Endopterygota</taxon>
        <taxon>Lepidoptera</taxon>
        <taxon>Glossata</taxon>
        <taxon>Ditrysia</taxon>
        <taxon>Noctuoidea</taxon>
        <taxon>Noctuidae</taxon>
        <taxon>Amphipyrinae</taxon>
        <taxon>Spodoptera</taxon>
    </lineage>
</organism>
<evidence type="ECO:0000256" key="2">
    <source>
        <dbReference type="ARBA" id="ARBA00009295"/>
    </source>
</evidence>
<dbReference type="PROSITE" id="PS00476">
    <property type="entry name" value="FATTY_ACID_DESATUR_1"/>
    <property type="match status" value="1"/>
</dbReference>
<dbReference type="CDD" id="cd03505">
    <property type="entry name" value="Delta9-FADS-like"/>
    <property type="match status" value="1"/>
</dbReference>
<dbReference type="RefSeq" id="XP_022814446.1">
    <property type="nucleotide sequence ID" value="XM_022958678.1"/>
</dbReference>
<dbReference type="Proteomes" id="UP000301870">
    <property type="component" value="Chromosome 7"/>
</dbReference>
<keyword evidence="7 15" id="KW-1133">Transmembrane helix</keyword>
<protein>
    <submittedName>
        <fullName evidence="18">Acyl-CoA Delta(11) desaturase-like</fullName>
    </submittedName>
</protein>
<evidence type="ECO:0000259" key="16">
    <source>
        <dbReference type="Pfam" id="PF00487"/>
    </source>
</evidence>
<dbReference type="PRINTS" id="PR00075">
    <property type="entry name" value="FACDDSATRASE"/>
</dbReference>
<keyword evidence="17" id="KW-1185">Reference proteome</keyword>
<evidence type="ECO:0000256" key="5">
    <source>
        <dbReference type="ARBA" id="ARBA00022723"/>
    </source>
</evidence>
<evidence type="ECO:0000313" key="17">
    <source>
        <dbReference type="Proteomes" id="UP000301870"/>
    </source>
</evidence>
<accession>A0A9J7DPT6</accession>
<keyword evidence="5" id="KW-0479">Metal-binding</keyword>
<evidence type="ECO:0000256" key="4">
    <source>
        <dbReference type="ARBA" id="ARBA00022692"/>
    </source>
</evidence>
<keyword evidence="11 15" id="KW-0472">Membrane</keyword>
<comment type="subcellular location">
    <subcellularLocation>
        <location evidence="1">Membrane</location>
        <topology evidence="1">Multi-pass membrane protein</topology>
    </subcellularLocation>
</comment>
<dbReference type="InterPro" id="IPR015876">
    <property type="entry name" value="Acyl-CoA_DS"/>
</dbReference>
<dbReference type="KEGG" id="sliu:111348168"/>
<comment type="cofactor">
    <cofactor evidence="13">
        <name>Fe(2+)</name>
        <dbReference type="ChEBI" id="CHEBI:29033"/>
    </cofactor>
</comment>
<feature type="domain" description="Fatty acid desaturase" evidence="16">
    <location>
        <begin position="58"/>
        <end position="263"/>
    </location>
</feature>
<feature type="transmembrane region" description="Helical" evidence="15">
    <location>
        <begin position="202"/>
        <end position="222"/>
    </location>
</feature>
<dbReference type="InterPro" id="IPR001522">
    <property type="entry name" value="FADS-1_CS"/>
</dbReference>
<dbReference type="OrthoDB" id="10260134at2759"/>
<dbReference type="GO" id="GO:0006636">
    <property type="term" value="P:unsaturated fatty acid biosynthetic process"/>
    <property type="evidence" value="ECO:0007669"/>
    <property type="project" value="TreeGrafter"/>
</dbReference>
<evidence type="ECO:0000256" key="13">
    <source>
        <dbReference type="RuleBase" id="RU000581"/>
    </source>
</evidence>
<evidence type="ECO:0000256" key="1">
    <source>
        <dbReference type="ARBA" id="ARBA00004141"/>
    </source>
</evidence>
<feature type="compositionally biased region" description="Basic and acidic residues" evidence="14">
    <location>
        <begin position="12"/>
        <end position="21"/>
    </location>
</feature>
<evidence type="ECO:0000313" key="18">
    <source>
        <dbReference type="RefSeq" id="XP_022814446.1"/>
    </source>
</evidence>
<evidence type="ECO:0000256" key="3">
    <source>
        <dbReference type="ARBA" id="ARBA00022516"/>
    </source>
</evidence>
<feature type="transmembrane region" description="Helical" evidence="15">
    <location>
        <begin position="31"/>
        <end position="54"/>
    </location>
</feature>
<evidence type="ECO:0000256" key="9">
    <source>
        <dbReference type="ARBA" id="ARBA00023004"/>
    </source>
</evidence>
<keyword evidence="6" id="KW-0276">Fatty acid metabolism</keyword>
<comment type="similarity">
    <text evidence="2 13">Belongs to the fatty acid desaturase type 1 family.</text>
</comment>
<feature type="transmembrane region" description="Helical" evidence="15">
    <location>
        <begin position="61"/>
        <end position="81"/>
    </location>
</feature>
<dbReference type="AlphaFoldDB" id="A0A9J7DPT6"/>
<name>A0A9J7DPT6_SPOLT</name>
<evidence type="ECO:0000256" key="10">
    <source>
        <dbReference type="ARBA" id="ARBA00023098"/>
    </source>
</evidence>
<dbReference type="GO" id="GO:0005506">
    <property type="term" value="F:iron ion binding"/>
    <property type="evidence" value="ECO:0007669"/>
    <property type="project" value="TreeGrafter"/>
</dbReference>
<evidence type="ECO:0000256" key="6">
    <source>
        <dbReference type="ARBA" id="ARBA00022832"/>
    </source>
</evidence>
<dbReference type="InterPro" id="IPR005804">
    <property type="entry name" value="FA_desaturase_dom"/>
</dbReference>
<keyword evidence="8 13" id="KW-0560">Oxidoreductase</keyword>
<dbReference type="Pfam" id="PF00487">
    <property type="entry name" value="FA_desaturase"/>
    <property type="match status" value="1"/>
</dbReference>
<evidence type="ECO:0000256" key="15">
    <source>
        <dbReference type="SAM" id="Phobius"/>
    </source>
</evidence>
<gene>
    <name evidence="18" type="primary">LOC111348168</name>
</gene>
<keyword evidence="12 13" id="KW-0275">Fatty acid biosynthesis</keyword>
<keyword evidence="10" id="KW-0443">Lipid metabolism</keyword>
<evidence type="ECO:0000256" key="12">
    <source>
        <dbReference type="ARBA" id="ARBA00023160"/>
    </source>
</evidence>